<evidence type="ECO:0000313" key="2">
    <source>
        <dbReference type="EMBL" id="GAV46990.1"/>
    </source>
</evidence>
<dbReference type="InterPro" id="IPR036864">
    <property type="entry name" value="Zn2-C6_fun-type_DNA-bd_sf"/>
</dbReference>
<dbReference type="eggNOG" id="ENOG502SJDI">
    <property type="taxonomic scope" value="Eukaryota"/>
</dbReference>
<dbReference type="GO" id="GO:0000981">
    <property type="term" value="F:DNA-binding transcription factor activity, RNA polymerase II-specific"/>
    <property type="evidence" value="ECO:0007669"/>
    <property type="project" value="InterPro"/>
</dbReference>
<dbReference type="PANTHER" id="PTHR31405">
    <property type="entry name" value="TRANSCRIPTION FACTOR PDR8-RELATED"/>
    <property type="match status" value="1"/>
</dbReference>
<protein>
    <recommendedName>
        <fullName evidence="1">Zn(2)-C6 fungal-type domain-containing protein</fullName>
    </recommendedName>
</protein>
<name>A0A1Q2ZU27_ZYGRO</name>
<dbReference type="PANTHER" id="PTHR31405:SF8">
    <property type="entry name" value="TRANSCRIPTION FACTOR PDR8-RELATED"/>
    <property type="match status" value="1"/>
</dbReference>
<dbReference type="EMBL" id="BDGX01000003">
    <property type="protein sequence ID" value="GAV46990.1"/>
    <property type="molecule type" value="Genomic_DNA"/>
</dbReference>
<dbReference type="InterPro" id="IPR001138">
    <property type="entry name" value="Zn2Cys6_DnaBD"/>
</dbReference>
<dbReference type="SUPFAM" id="SSF57701">
    <property type="entry name" value="Zn2/Cys6 DNA-binding domain"/>
    <property type="match status" value="1"/>
</dbReference>
<dbReference type="SMART" id="SM00066">
    <property type="entry name" value="GAL4"/>
    <property type="match status" value="1"/>
</dbReference>
<dbReference type="Pfam" id="PF00172">
    <property type="entry name" value="Zn_clus"/>
    <property type="match status" value="1"/>
</dbReference>
<dbReference type="Proteomes" id="UP000187013">
    <property type="component" value="Unassembled WGS sequence"/>
</dbReference>
<dbReference type="OrthoDB" id="4356994at2759"/>
<dbReference type="CDD" id="cd00067">
    <property type="entry name" value="GAL4"/>
    <property type="match status" value="1"/>
</dbReference>
<accession>A0A1Q2ZU27</accession>
<evidence type="ECO:0000259" key="1">
    <source>
        <dbReference type="PROSITE" id="PS50048"/>
    </source>
</evidence>
<gene>
    <name evidence="2" type="ORF">ZYGR_0C00320</name>
</gene>
<dbReference type="GO" id="GO:0008270">
    <property type="term" value="F:zinc ion binding"/>
    <property type="evidence" value="ECO:0007669"/>
    <property type="project" value="InterPro"/>
</dbReference>
<sequence>MQRRNKPSKTCTNCQRKKVRCDRKVPACTACSERGYNCIYNVKIGHPQKNYWESLKKPELIATIEILKAKLEEKEKSSSKRNLLTDLKYISSKHGRVICYGATSFRFAVRSPSLKPHFAQLWEKIKTTRNRWKQENHFLLEIESNSIDTPLSFVTAGSILEGLCAVLPNFEKVTECMHVFFNSNLFSSFAIMDPSKVLSDVHSCLIHDENVSTGSRITSFDLGDKKNYYRVGIITQILCLVYYKNKVPLQLRFFHNSITSFVLSKASYLERVQFFMLRYMCSNITGFTVGDGGTCTSLVMLAFSTAVHIGLFKEETHCHFRDNSIYLYNLWAWILYADFEASFAVGSPLHIGQEFEYQRKVELGTFHVFKDSVLFFRRIMRQIYSPHSTPNLESLILELKSFFTARFGTFASYVENSHAKHIPFEKLFVMLFVLQMISNFSIIEGNLLEKDSFCLQQNTLYCQLISLKLILDNLNSTFEIYKDLTHTREHDYSVSFSLALCLYHCIMPRLTYELFSVLSKLALSDNDDSSTTKVGLFRVGLQDFLKHILYYEKSVPELRVDALTAVGFLDAIHQNFIDTSSEELFLRLRQSYLFVLSDSFILSTRSAIEAILNKDEFQQSMQNDFQILLTEPIIDFFHDEDVPLFLEC</sequence>
<dbReference type="PRINTS" id="PR00755">
    <property type="entry name" value="AFLATOXINBRP"/>
</dbReference>
<reference evidence="2 3" key="1">
    <citation type="submission" date="2016-08" db="EMBL/GenBank/DDBJ databases">
        <title>Draft genome sequence of allopolyploid Zygosaccharomyces rouxii.</title>
        <authorList>
            <person name="Watanabe J."/>
            <person name="Uehara K."/>
            <person name="Mogi Y."/>
            <person name="Tsukioka Y."/>
        </authorList>
    </citation>
    <scope>NUCLEOTIDE SEQUENCE [LARGE SCALE GENOMIC DNA]</scope>
    <source>
        <strain evidence="2 3">NBRC 110957</strain>
    </source>
</reference>
<dbReference type="Gene3D" id="4.10.240.10">
    <property type="entry name" value="Zn(2)-C6 fungal-type DNA-binding domain"/>
    <property type="match status" value="1"/>
</dbReference>
<proteinExistence type="predicted"/>
<comment type="caution">
    <text evidence="2">The sequence shown here is derived from an EMBL/GenBank/DDBJ whole genome shotgun (WGS) entry which is preliminary data.</text>
</comment>
<dbReference type="InterPro" id="IPR052693">
    <property type="entry name" value="Yeast_MDR_Regulatory"/>
</dbReference>
<evidence type="ECO:0000313" key="3">
    <source>
        <dbReference type="Proteomes" id="UP000187013"/>
    </source>
</evidence>
<feature type="domain" description="Zn(2)-C6 fungal-type" evidence="1">
    <location>
        <begin position="10"/>
        <end position="40"/>
    </location>
</feature>
<dbReference type="PROSITE" id="PS50048">
    <property type="entry name" value="ZN2_CY6_FUNGAL_2"/>
    <property type="match status" value="1"/>
</dbReference>
<organism evidence="2 3">
    <name type="scientific">Zygosaccharomyces rouxii</name>
    <dbReference type="NCBI Taxonomy" id="4956"/>
    <lineage>
        <taxon>Eukaryota</taxon>
        <taxon>Fungi</taxon>
        <taxon>Dikarya</taxon>
        <taxon>Ascomycota</taxon>
        <taxon>Saccharomycotina</taxon>
        <taxon>Saccharomycetes</taxon>
        <taxon>Saccharomycetales</taxon>
        <taxon>Saccharomycetaceae</taxon>
        <taxon>Zygosaccharomyces</taxon>
    </lineage>
</organism>
<dbReference type="AlphaFoldDB" id="A0A1Q2ZU27"/>